<feature type="domain" description="A-factor biosynthesis hotdog" evidence="1">
    <location>
        <begin position="206"/>
        <end position="332"/>
    </location>
</feature>
<comment type="caution">
    <text evidence="2">The sequence shown here is derived from an EMBL/GenBank/DDBJ whole genome shotgun (WGS) entry which is preliminary data.</text>
</comment>
<dbReference type="InterPro" id="IPR005509">
    <property type="entry name" value="AfsA_hotdog_dom"/>
</dbReference>
<feature type="domain" description="A-factor biosynthesis hotdog" evidence="1">
    <location>
        <begin position="26"/>
        <end position="164"/>
    </location>
</feature>
<evidence type="ECO:0000259" key="1">
    <source>
        <dbReference type="Pfam" id="PF03756"/>
    </source>
</evidence>
<evidence type="ECO:0000313" key="3">
    <source>
        <dbReference type="Proteomes" id="UP000778578"/>
    </source>
</evidence>
<accession>A0ABS7QE43</accession>
<proteinExistence type="predicted"/>
<dbReference type="EMBL" id="JAINZZ010000048">
    <property type="protein sequence ID" value="MBY8881441.1"/>
    <property type="molecule type" value="Genomic_DNA"/>
</dbReference>
<dbReference type="Pfam" id="PF03756">
    <property type="entry name" value="AfsA"/>
    <property type="match status" value="2"/>
</dbReference>
<dbReference type="RefSeq" id="WP_222967354.1">
    <property type="nucleotide sequence ID" value="NZ_JAINZZ010000048.1"/>
</dbReference>
<name>A0ABS7QE43_9ACTN</name>
<sequence length="345" mass="39175">MSVQVQEISRRTSPGLAFDQTVPKKLVHKHALDQVFVTGWEELPDRTLVAAVLPRAHGLYCEYPVEDRLPDIALITEVCRQACFLVAHTRFDVPFADNRYQFLLQELETRLADPELLPPARPVELVAECTIEETRRRGGELTALVWRFRVSDRSGEVHVADARMRMVWIDRGDWRRMRDSMRRGRRLSVAEGGRRLAPGTVTARSVGRRNQDNVALQTVTQDEQGFHAEVRADLQHPVLFDHPIDHIYAMVQLEATRQLAVSAHARTRDLPAAELELASCAARFVSVAEFDLPLRLDLPRPVGTGDRSGELEHAVRLSQGDRLVSEFRLTTRPRRVYPERPAAGH</sequence>
<reference evidence="2 3" key="1">
    <citation type="submission" date="2021-08" db="EMBL/GenBank/DDBJ databases">
        <title>WGS of actinomycetes from Thailand.</title>
        <authorList>
            <person name="Thawai C."/>
        </authorList>
    </citation>
    <scope>NUCLEOTIDE SEQUENCE [LARGE SCALE GENOMIC DNA]</scope>
    <source>
        <strain evidence="2 3">PLK6-54</strain>
    </source>
</reference>
<keyword evidence="3" id="KW-1185">Reference proteome</keyword>
<organism evidence="2 3">
    <name type="scientific">Actinacidiphila acidipaludis</name>
    <dbReference type="NCBI Taxonomy" id="2873382"/>
    <lineage>
        <taxon>Bacteria</taxon>
        <taxon>Bacillati</taxon>
        <taxon>Actinomycetota</taxon>
        <taxon>Actinomycetes</taxon>
        <taxon>Kitasatosporales</taxon>
        <taxon>Streptomycetaceae</taxon>
        <taxon>Actinacidiphila</taxon>
    </lineage>
</organism>
<dbReference type="Proteomes" id="UP000778578">
    <property type="component" value="Unassembled WGS sequence"/>
</dbReference>
<protein>
    <recommendedName>
        <fullName evidence="1">A-factor biosynthesis hotdog domain-containing protein</fullName>
    </recommendedName>
</protein>
<evidence type="ECO:0000313" key="2">
    <source>
        <dbReference type="EMBL" id="MBY8881441.1"/>
    </source>
</evidence>
<gene>
    <name evidence="2" type="ORF">K7862_27940</name>
</gene>